<dbReference type="Proteomes" id="UP001237642">
    <property type="component" value="Unassembled WGS sequence"/>
</dbReference>
<comment type="caution">
    <text evidence="2">The sequence shown here is derived from an EMBL/GenBank/DDBJ whole genome shotgun (WGS) entry which is preliminary data.</text>
</comment>
<evidence type="ECO:0000313" key="2">
    <source>
        <dbReference type="EMBL" id="KAK1393335.1"/>
    </source>
</evidence>
<sequence length="404" mass="44142">MDAKFLAKSKRAHTQHLNKKHHPKPTSKAPSAGVGVGGTSSQKPNVKQFKGSKKLPSNWDRYEDEDDLDSQGMGQGSKSQVTDGVVPKSKGADYAYLISEAKAQAELSCPSFDDVFSDFRQEVGSLLTVRGENILSWASEDDFLSEDKASGFQEASFLSMDLNALAEQLAKVDLSERLFIGADLLPLVLSTEELQTRGDHKSCMSEIPIVSETTNKISSELSGGANQSDWDIEVQGTSDFDHPVKSELFVSKSRSDESFMPESKRQLSNEPALVQNKSQSGFKAADAEAELDMLLDSFSEPNVPQSTLLKEESRYSTSTILSEETTSDQLVCARMKNSLDQSNAASTLDDSLDDLLMETSNRINQDIVSRSNVVKTASPDCHPSSSGPTKSKLLDDFDSWLDTI</sequence>
<dbReference type="InterPro" id="IPR053342">
    <property type="entry name" value="Exosome_cofactor/PTGS_suppr"/>
</dbReference>
<reference evidence="2" key="2">
    <citation type="submission" date="2023-05" db="EMBL/GenBank/DDBJ databases">
        <authorList>
            <person name="Schelkunov M.I."/>
        </authorList>
    </citation>
    <scope>NUCLEOTIDE SEQUENCE</scope>
    <source>
        <strain evidence="2">Hsosn_3</strain>
        <tissue evidence="2">Leaf</tissue>
    </source>
</reference>
<feature type="region of interest" description="Disordered" evidence="1">
    <location>
        <begin position="252"/>
        <end position="275"/>
    </location>
</feature>
<feature type="compositionally biased region" description="Basic and acidic residues" evidence="1">
    <location>
        <begin position="253"/>
        <end position="267"/>
    </location>
</feature>
<dbReference type="PANTHER" id="PTHR37260:SF2">
    <property type="entry name" value="PROTEIN ECERIFERUM 16"/>
    <property type="match status" value="1"/>
</dbReference>
<feature type="compositionally biased region" description="Basic residues" evidence="1">
    <location>
        <begin position="7"/>
        <end position="25"/>
    </location>
</feature>
<evidence type="ECO:0000313" key="3">
    <source>
        <dbReference type="Proteomes" id="UP001237642"/>
    </source>
</evidence>
<proteinExistence type="predicted"/>
<keyword evidence="3" id="KW-1185">Reference proteome</keyword>
<protein>
    <submittedName>
        <fullName evidence="2">Large tegument protein like</fullName>
    </submittedName>
</protein>
<feature type="region of interest" description="Disordered" evidence="1">
    <location>
        <begin position="1"/>
        <end position="85"/>
    </location>
</feature>
<reference evidence="2" key="1">
    <citation type="submission" date="2023-02" db="EMBL/GenBank/DDBJ databases">
        <title>Genome of toxic invasive species Heracleum sosnowskyi carries increased number of genes despite the absence of recent whole-genome duplications.</title>
        <authorList>
            <person name="Schelkunov M."/>
            <person name="Shtratnikova V."/>
            <person name="Makarenko M."/>
            <person name="Klepikova A."/>
            <person name="Omelchenko D."/>
            <person name="Novikova G."/>
            <person name="Obukhova E."/>
            <person name="Bogdanov V."/>
            <person name="Penin A."/>
            <person name="Logacheva M."/>
        </authorList>
    </citation>
    <scope>NUCLEOTIDE SEQUENCE</scope>
    <source>
        <strain evidence="2">Hsosn_3</strain>
        <tissue evidence="2">Leaf</tissue>
    </source>
</reference>
<name>A0AAD8IWQ0_9APIA</name>
<dbReference type="AlphaFoldDB" id="A0AAD8IWQ0"/>
<dbReference type="PANTHER" id="PTHR37260">
    <property type="entry name" value="PHOSPHORELAY PROTEIN"/>
    <property type="match status" value="1"/>
</dbReference>
<dbReference type="EMBL" id="JAUIZM010000003">
    <property type="protein sequence ID" value="KAK1393335.1"/>
    <property type="molecule type" value="Genomic_DNA"/>
</dbReference>
<evidence type="ECO:0000256" key="1">
    <source>
        <dbReference type="SAM" id="MobiDB-lite"/>
    </source>
</evidence>
<gene>
    <name evidence="2" type="ORF">POM88_012391</name>
</gene>
<organism evidence="2 3">
    <name type="scientific">Heracleum sosnowskyi</name>
    <dbReference type="NCBI Taxonomy" id="360622"/>
    <lineage>
        <taxon>Eukaryota</taxon>
        <taxon>Viridiplantae</taxon>
        <taxon>Streptophyta</taxon>
        <taxon>Embryophyta</taxon>
        <taxon>Tracheophyta</taxon>
        <taxon>Spermatophyta</taxon>
        <taxon>Magnoliopsida</taxon>
        <taxon>eudicotyledons</taxon>
        <taxon>Gunneridae</taxon>
        <taxon>Pentapetalae</taxon>
        <taxon>asterids</taxon>
        <taxon>campanulids</taxon>
        <taxon>Apiales</taxon>
        <taxon>Apiaceae</taxon>
        <taxon>Apioideae</taxon>
        <taxon>apioid superclade</taxon>
        <taxon>Tordylieae</taxon>
        <taxon>Tordyliinae</taxon>
        <taxon>Heracleum</taxon>
    </lineage>
</organism>
<accession>A0AAD8IWQ0</accession>